<protein>
    <submittedName>
        <fullName evidence="2">EcsC family protein</fullName>
    </submittedName>
</protein>
<evidence type="ECO:0000313" key="2">
    <source>
        <dbReference type="EMBL" id="MFC6395606.1"/>
    </source>
</evidence>
<organism evidence="2 3">
    <name type="scientific">Luteococcus sanguinis</name>
    <dbReference type="NCBI Taxonomy" id="174038"/>
    <lineage>
        <taxon>Bacteria</taxon>
        <taxon>Bacillati</taxon>
        <taxon>Actinomycetota</taxon>
        <taxon>Actinomycetes</taxon>
        <taxon>Propionibacteriales</taxon>
        <taxon>Propionibacteriaceae</taxon>
        <taxon>Luteococcus</taxon>
    </lineage>
</organism>
<dbReference type="Proteomes" id="UP001596266">
    <property type="component" value="Unassembled WGS sequence"/>
</dbReference>
<dbReference type="PANTHER" id="PTHR41260">
    <property type="entry name" value="PROTEIN ECSC"/>
    <property type="match status" value="1"/>
</dbReference>
<dbReference type="EMBL" id="JBHSUA010000006">
    <property type="protein sequence ID" value="MFC6395606.1"/>
    <property type="molecule type" value="Genomic_DNA"/>
</dbReference>
<feature type="region of interest" description="Disordered" evidence="1">
    <location>
        <begin position="343"/>
        <end position="364"/>
    </location>
</feature>
<dbReference type="PANTHER" id="PTHR41260:SF1">
    <property type="entry name" value="PROTEIN ECSC"/>
    <property type="match status" value="1"/>
</dbReference>
<gene>
    <name evidence="2" type="ORF">ACFP57_01165</name>
</gene>
<proteinExistence type="predicted"/>
<dbReference type="RefSeq" id="WP_343886349.1">
    <property type="nucleotide sequence ID" value="NZ_BAAAKI010000014.1"/>
</dbReference>
<name>A0ABW1X160_9ACTN</name>
<keyword evidence="3" id="KW-1185">Reference proteome</keyword>
<comment type="caution">
    <text evidence="2">The sequence shown here is derived from an EMBL/GenBank/DDBJ whole genome shotgun (WGS) entry which is preliminary data.</text>
</comment>
<evidence type="ECO:0000313" key="3">
    <source>
        <dbReference type="Proteomes" id="UP001596266"/>
    </source>
</evidence>
<dbReference type="Pfam" id="PF12787">
    <property type="entry name" value="EcsC"/>
    <property type="match status" value="1"/>
</dbReference>
<reference evidence="3" key="1">
    <citation type="journal article" date="2019" name="Int. J. Syst. Evol. Microbiol.">
        <title>The Global Catalogue of Microorganisms (GCM) 10K type strain sequencing project: providing services to taxonomists for standard genome sequencing and annotation.</title>
        <authorList>
            <consortium name="The Broad Institute Genomics Platform"/>
            <consortium name="The Broad Institute Genome Sequencing Center for Infectious Disease"/>
            <person name="Wu L."/>
            <person name="Ma J."/>
        </authorList>
    </citation>
    <scope>NUCLEOTIDE SEQUENCE [LARGE SCALE GENOMIC DNA]</scope>
    <source>
        <strain evidence="3">CGMCC 1.15277</strain>
    </source>
</reference>
<evidence type="ECO:0000256" key="1">
    <source>
        <dbReference type="SAM" id="MobiDB-lite"/>
    </source>
</evidence>
<sequence>MTSDSAVLDGLTDFDRRQWDEVMAWHEKRTTRRQLPKRVQGAVGRGKDVVVRTKDLAAKAPGANAVASAFAASSQSLLQLVGKVAEASVRREAVLKTYTKHGFELSGLEEVRGLDLREVLLVKPRLDLGYTLAATAEGAAAGAALTGGTALAAVGLAAGGAGSAPGVGTIVGVMAADTAAMMAACQRAIAHTAAYYGYDTSLPGESVIAAEVMGFALAGTSTAKNGVYQQLNKVMQDLAHRATWRELNERAAVQVVQKVYQVLGVRLTQKKLAQAIPVIGVAVGAGMNARMLSAVADASDHFYRERFLRDKYGIPLPHVALVEGSEEDVVDVVAIVEEELANEAQETDQDAHDVRGVGLDGDQQ</sequence>
<accession>A0ABW1X160</accession>
<dbReference type="InterPro" id="IPR024787">
    <property type="entry name" value="EcsC"/>
</dbReference>